<dbReference type="InterPro" id="IPR043502">
    <property type="entry name" value="DNA/RNA_pol_sf"/>
</dbReference>
<reference evidence="3" key="1">
    <citation type="submission" date="2020-06" db="EMBL/GenBank/DDBJ databases">
        <authorList>
            <person name="Li T."/>
            <person name="Hu X."/>
            <person name="Zhang T."/>
            <person name="Song X."/>
            <person name="Zhang H."/>
            <person name="Dai N."/>
            <person name="Sheng W."/>
            <person name="Hou X."/>
            <person name="Wei L."/>
        </authorList>
    </citation>
    <scope>NUCLEOTIDE SEQUENCE</scope>
    <source>
        <strain evidence="3">G02</strain>
        <tissue evidence="3">Leaf</tissue>
    </source>
</reference>
<protein>
    <recommendedName>
        <fullName evidence="4">RNase H type-1 domain-containing protein</fullName>
    </recommendedName>
</protein>
<dbReference type="CDD" id="cd01650">
    <property type="entry name" value="RT_nLTR_like"/>
    <property type="match status" value="1"/>
</dbReference>
<comment type="caution">
    <text evidence="3">The sequence shown here is derived from an EMBL/GenBank/DDBJ whole genome shotgun (WGS) entry which is preliminary data.</text>
</comment>
<dbReference type="Pfam" id="PF13456">
    <property type="entry name" value="RVT_3"/>
    <property type="match status" value="1"/>
</dbReference>
<evidence type="ECO:0008006" key="4">
    <source>
        <dbReference type="Google" id="ProtNLM"/>
    </source>
</evidence>
<dbReference type="Gene3D" id="3.30.420.10">
    <property type="entry name" value="Ribonuclease H-like superfamily/Ribonuclease H"/>
    <property type="match status" value="1"/>
</dbReference>
<accession>A0AAW2N9R7</accession>
<dbReference type="PANTHER" id="PTHR46890">
    <property type="entry name" value="NON-LTR RETROLELEMENT REVERSE TRANSCRIPTASE-LIKE PROTEIN-RELATED"/>
    <property type="match status" value="1"/>
</dbReference>
<dbReference type="CDD" id="cd06222">
    <property type="entry name" value="RNase_H_like"/>
    <property type="match status" value="1"/>
</dbReference>
<dbReference type="GO" id="GO:0004523">
    <property type="term" value="F:RNA-DNA hybrid ribonuclease activity"/>
    <property type="evidence" value="ECO:0007669"/>
    <property type="project" value="InterPro"/>
</dbReference>
<evidence type="ECO:0000259" key="2">
    <source>
        <dbReference type="Pfam" id="PF13456"/>
    </source>
</evidence>
<gene>
    <name evidence="3" type="ORF">Sradi_4535400</name>
</gene>
<feature type="domain" description="RNase H type-1" evidence="2">
    <location>
        <begin position="604"/>
        <end position="716"/>
    </location>
</feature>
<dbReference type="InterPro" id="IPR036397">
    <property type="entry name" value="RNaseH_sf"/>
</dbReference>
<organism evidence="3">
    <name type="scientific">Sesamum radiatum</name>
    <name type="common">Black benniseed</name>
    <dbReference type="NCBI Taxonomy" id="300843"/>
    <lineage>
        <taxon>Eukaryota</taxon>
        <taxon>Viridiplantae</taxon>
        <taxon>Streptophyta</taxon>
        <taxon>Embryophyta</taxon>
        <taxon>Tracheophyta</taxon>
        <taxon>Spermatophyta</taxon>
        <taxon>Magnoliopsida</taxon>
        <taxon>eudicotyledons</taxon>
        <taxon>Gunneridae</taxon>
        <taxon>Pentapetalae</taxon>
        <taxon>asterids</taxon>
        <taxon>lamiids</taxon>
        <taxon>Lamiales</taxon>
        <taxon>Pedaliaceae</taxon>
        <taxon>Sesamum</taxon>
    </lineage>
</organism>
<dbReference type="InterPro" id="IPR044730">
    <property type="entry name" value="RNase_H-like_dom_plant"/>
</dbReference>
<dbReference type="Pfam" id="PF00078">
    <property type="entry name" value="RVT_1"/>
    <property type="match status" value="1"/>
</dbReference>
<evidence type="ECO:0000259" key="1">
    <source>
        <dbReference type="Pfam" id="PF00078"/>
    </source>
</evidence>
<reference evidence="3" key="2">
    <citation type="journal article" date="2024" name="Plant">
        <title>Genomic evolution and insights into agronomic trait innovations of Sesamum species.</title>
        <authorList>
            <person name="Miao H."/>
            <person name="Wang L."/>
            <person name="Qu L."/>
            <person name="Liu H."/>
            <person name="Sun Y."/>
            <person name="Le M."/>
            <person name="Wang Q."/>
            <person name="Wei S."/>
            <person name="Zheng Y."/>
            <person name="Lin W."/>
            <person name="Duan Y."/>
            <person name="Cao H."/>
            <person name="Xiong S."/>
            <person name="Wang X."/>
            <person name="Wei L."/>
            <person name="Li C."/>
            <person name="Ma Q."/>
            <person name="Ju M."/>
            <person name="Zhao R."/>
            <person name="Li G."/>
            <person name="Mu C."/>
            <person name="Tian Q."/>
            <person name="Mei H."/>
            <person name="Zhang T."/>
            <person name="Gao T."/>
            <person name="Zhang H."/>
        </authorList>
    </citation>
    <scope>NUCLEOTIDE SEQUENCE</scope>
    <source>
        <strain evidence="3">G02</strain>
    </source>
</reference>
<name>A0AAW2N9R7_SESRA</name>
<dbReference type="PANTHER" id="PTHR46890:SF28">
    <property type="entry name" value="REVERSE TRANSCRIPTASE DOMAIN-CONTAINING PROTEIN"/>
    <property type="match status" value="1"/>
</dbReference>
<dbReference type="InterPro" id="IPR000477">
    <property type="entry name" value="RT_dom"/>
</dbReference>
<dbReference type="EMBL" id="JACGWJ010000020">
    <property type="protein sequence ID" value="KAL0340186.1"/>
    <property type="molecule type" value="Genomic_DNA"/>
</dbReference>
<evidence type="ECO:0000313" key="3">
    <source>
        <dbReference type="EMBL" id="KAL0340186.1"/>
    </source>
</evidence>
<dbReference type="InterPro" id="IPR012337">
    <property type="entry name" value="RNaseH-like_sf"/>
</dbReference>
<dbReference type="SUPFAM" id="SSF56672">
    <property type="entry name" value="DNA/RNA polymerases"/>
    <property type="match status" value="1"/>
</dbReference>
<sequence>MWTTHSEFLGVVRRNWQYPTVGSGMMRLQQKLTRLKHCLKEWNKTVFGNVFDNVAAAERGLKEADEAYDQDPCDRTLVERNRCSAELVRVLAQEETFWRQKAGIRWAKDGERNTRYFYSLDSVASFFQRLLTAEPVFPEEMDREHLEDGLTDEDRRFLCVMPTLEEVREAVFSIDPDSVAGPDGFGAVFFHTCWEIISEDVFGAVTEFFHGVKMPKGFTATTISLIPKTASPTCWSEYRPISLCNVTNKIYKKLMTIRLGHVLPKSGFVPGRLLSDNVLLAQEVFSLDRGLRQGDPLSLALFVLAADYLSRGLERLFAAHPTMFYQAPGLVRVSHLAYADDLMIFTTTCRQNMELLRDFLRAYERVSGQLINGSKSSFIVDRQAPSLQTQAVQDVLGYQLKHLPVTYLGVPLYIGNRKTCLFDPIISRLRDLLQGWAMTNLSHRGRLALIRSGLGVRSLADYVRAFSMKLWWRFRGKSSLWSEYLHGRYYRNLHPTIVPYNRNHSSVWHRLCRIRDVAEPFIFWTLGEGSVSFWHDNWFGEKPLAQLLYRDTYTMELVSYYWHEGDWNVPRILRIIPMPFAQTICQIPIAAGQGDKIVYGSSLGNPGLTGAAGIIRDSAGHVYLAYQFALGTGTSVLAELTADWLGMELALTHGLAPLVVEVDATTVISLLKSRASGKWEVQHLIIQIVCLQQLLVADVQHVFREANGAADHLAKETAALQLTRVLHHDDITGVLRDILYLDR</sequence>
<dbReference type="InterPro" id="IPR052343">
    <property type="entry name" value="Retrotransposon-Effector_Assoc"/>
</dbReference>
<feature type="domain" description="Reverse transcriptase" evidence="1">
    <location>
        <begin position="285"/>
        <end position="411"/>
    </location>
</feature>
<dbReference type="GO" id="GO:0003676">
    <property type="term" value="F:nucleic acid binding"/>
    <property type="evidence" value="ECO:0007669"/>
    <property type="project" value="InterPro"/>
</dbReference>
<proteinExistence type="predicted"/>
<dbReference type="SUPFAM" id="SSF53098">
    <property type="entry name" value="Ribonuclease H-like"/>
    <property type="match status" value="1"/>
</dbReference>
<dbReference type="AlphaFoldDB" id="A0AAW2N9R7"/>
<dbReference type="InterPro" id="IPR002156">
    <property type="entry name" value="RNaseH_domain"/>
</dbReference>